<protein>
    <submittedName>
        <fullName evidence="2">Uncharacterized protein</fullName>
    </submittedName>
</protein>
<feature type="region of interest" description="Disordered" evidence="1">
    <location>
        <begin position="1"/>
        <end position="25"/>
    </location>
</feature>
<evidence type="ECO:0000313" key="3">
    <source>
        <dbReference type="Proteomes" id="UP000093000"/>
    </source>
</evidence>
<keyword evidence="3" id="KW-1185">Reference proteome</keyword>
<dbReference type="OrthoDB" id="331341at2759"/>
<comment type="caution">
    <text evidence="2">The sequence shown here is derived from an EMBL/GenBank/DDBJ whole genome shotgun (WGS) entry which is preliminary data.</text>
</comment>
<dbReference type="Proteomes" id="UP000093000">
    <property type="component" value="Unassembled WGS sequence"/>
</dbReference>
<reference evidence="2 3" key="1">
    <citation type="submission" date="2016-03" db="EMBL/GenBank/DDBJ databases">
        <title>Choanephora cucurbitarum.</title>
        <authorList>
            <person name="Min B."/>
            <person name="Park H."/>
            <person name="Park J.-H."/>
            <person name="Shin H.-D."/>
            <person name="Choi I.-G."/>
        </authorList>
    </citation>
    <scope>NUCLEOTIDE SEQUENCE [LARGE SCALE GENOMIC DNA]</scope>
    <source>
        <strain evidence="2 3">KUS-F28377</strain>
    </source>
</reference>
<name>A0A1C7NL71_9FUNG</name>
<accession>A0A1C7NL71</accession>
<gene>
    <name evidence="2" type="ORF">A0J61_02068</name>
</gene>
<dbReference type="EMBL" id="LUGH01000074">
    <property type="protein sequence ID" value="OBZ89881.1"/>
    <property type="molecule type" value="Genomic_DNA"/>
</dbReference>
<organism evidence="2 3">
    <name type="scientific">Choanephora cucurbitarum</name>
    <dbReference type="NCBI Taxonomy" id="101091"/>
    <lineage>
        <taxon>Eukaryota</taxon>
        <taxon>Fungi</taxon>
        <taxon>Fungi incertae sedis</taxon>
        <taxon>Mucoromycota</taxon>
        <taxon>Mucoromycotina</taxon>
        <taxon>Mucoromycetes</taxon>
        <taxon>Mucorales</taxon>
        <taxon>Mucorineae</taxon>
        <taxon>Choanephoraceae</taxon>
        <taxon>Choanephoroideae</taxon>
        <taxon>Choanephora</taxon>
    </lineage>
</organism>
<evidence type="ECO:0000256" key="1">
    <source>
        <dbReference type="SAM" id="MobiDB-lite"/>
    </source>
</evidence>
<dbReference type="InParanoid" id="A0A1C7NL71"/>
<proteinExistence type="predicted"/>
<feature type="non-terminal residue" evidence="2">
    <location>
        <position position="1"/>
    </location>
</feature>
<dbReference type="AlphaFoldDB" id="A0A1C7NL71"/>
<evidence type="ECO:0000313" key="2">
    <source>
        <dbReference type="EMBL" id="OBZ89881.1"/>
    </source>
</evidence>
<sequence>KKNKNKPVQQSQLTEQEETERREKVEKITGLADQMMALGHFNIYQDTYEMMIRHLRKEGAVDQDWLPPQ</sequence>